<reference evidence="7 8" key="1">
    <citation type="journal article" date="2012" name="J. Bacteriol.">
        <title>Genome Sequence of Strain IMCC14465, Isolated from the East Sea, Belonging to the PS1 Clade of Alphaproteobacteria.</title>
        <authorList>
            <person name="Yang S.J."/>
            <person name="Kang I."/>
            <person name="Cho J.C."/>
        </authorList>
    </citation>
    <scope>NUCLEOTIDE SEQUENCE [LARGE SCALE GENOMIC DNA]</scope>
    <source>
        <strain evidence="7 8">IMCC14465</strain>
    </source>
</reference>
<dbReference type="GO" id="GO:0043190">
    <property type="term" value="C:ATP-binding cassette (ABC) transporter complex"/>
    <property type="evidence" value="ECO:0007669"/>
    <property type="project" value="InterPro"/>
</dbReference>
<dbReference type="AlphaFoldDB" id="J9DIV9"/>
<name>J9DIV9_9PROT</name>
<feature type="transmembrane region" description="Helical" evidence="6">
    <location>
        <begin position="347"/>
        <end position="365"/>
    </location>
</feature>
<dbReference type="InterPro" id="IPR005495">
    <property type="entry name" value="LptG/LptF_permease"/>
</dbReference>
<feature type="transmembrane region" description="Helical" evidence="6">
    <location>
        <begin position="312"/>
        <end position="331"/>
    </location>
</feature>
<dbReference type="OrthoDB" id="9798468at2"/>
<dbReference type="GO" id="GO:0015920">
    <property type="term" value="P:lipopolysaccharide transport"/>
    <property type="evidence" value="ECO:0007669"/>
    <property type="project" value="TreeGrafter"/>
</dbReference>
<evidence type="ECO:0000256" key="4">
    <source>
        <dbReference type="ARBA" id="ARBA00022989"/>
    </source>
</evidence>
<sequence length="370" mass="41813">MTLNTQLKKYLGQQFLIWIGGAFIFTTFISLIFDISEIAQTNSDQEAFHFLNIILLSLMRLPNLLNEILPFIFLFGAIGFFAKMRNSNELIIARASGVSVWQFLAPGLLATLLIGCLFIMLWQPISSYLYTQSQEFKESKFYETDNKLKISQNGLWLRENTKDGYYILHAKSISGTPPIQLGHPVIMVFDKQNQLVSRMSAEKAILSFQNWHLQDVLVQDVLVQDASLEISQKENVYMPTKFENDQIIDNFQSPTSISFWNLQEFIKVSEASGLPVNKYEMYFHLLLARPLLMAAMVLIAATFGLKHSRSGGFISGIVLSVICGFMLFIFAELMKTLGELAMLPPPMAAWTPGIMASLIGITLLLHREDG</sequence>
<comment type="subcellular location">
    <subcellularLocation>
        <location evidence="1">Cell membrane</location>
        <topology evidence="1">Multi-pass membrane protein</topology>
    </subcellularLocation>
</comment>
<feature type="transmembrane region" description="Helical" evidence="6">
    <location>
        <begin position="15"/>
        <end position="33"/>
    </location>
</feature>
<dbReference type="GO" id="GO:0055085">
    <property type="term" value="P:transmembrane transport"/>
    <property type="evidence" value="ECO:0007669"/>
    <property type="project" value="InterPro"/>
</dbReference>
<dbReference type="EMBL" id="ALYF01000002">
    <property type="protein sequence ID" value="EJW21856.1"/>
    <property type="molecule type" value="Genomic_DNA"/>
</dbReference>
<feature type="transmembrane region" description="Helical" evidence="6">
    <location>
        <begin position="282"/>
        <end position="305"/>
    </location>
</feature>
<feature type="transmembrane region" description="Helical" evidence="6">
    <location>
        <begin position="103"/>
        <end position="122"/>
    </location>
</feature>
<keyword evidence="3 6" id="KW-0812">Transmembrane</keyword>
<evidence type="ECO:0000256" key="2">
    <source>
        <dbReference type="ARBA" id="ARBA00022475"/>
    </source>
</evidence>
<dbReference type="PANTHER" id="PTHR33529:SF2">
    <property type="entry name" value="LIPOPOLYSACCHARIDE EXPORT SYSTEM PERMEASE PROTEIN LPTG"/>
    <property type="match status" value="1"/>
</dbReference>
<proteinExistence type="predicted"/>
<evidence type="ECO:0000256" key="5">
    <source>
        <dbReference type="ARBA" id="ARBA00023136"/>
    </source>
</evidence>
<gene>
    <name evidence="7" type="ORF">IMCC14465_02500</name>
</gene>
<dbReference type="InterPro" id="IPR030923">
    <property type="entry name" value="LptG"/>
</dbReference>
<dbReference type="eggNOG" id="COG0795">
    <property type="taxonomic scope" value="Bacteria"/>
</dbReference>
<dbReference type="Proteomes" id="UP000004836">
    <property type="component" value="Unassembled WGS sequence"/>
</dbReference>
<keyword evidence="8" id="KW-1185">Reference proteome</keyword>
<dbReference type="PANTHER" id="PTHR33529">
    <property type="entry name" value="SLR0882 PROTEIN-RELATED"/>
    <property type="match status" value="1"/>
</dbReference>
<evidence type="ECO:0000313" key="7">
    <source>
        <dbReference type="EMBL" id="EJW21856.1"/>
    </source>
</evidence>
<keyword evidence="4 6" id="KW-1133">Transmembrane helix</keyword>
<evidence type="ECO:0000256" key="6">
    <source>
        <dbReference type="SAM" id="Phobius"/>
    </source>
</evidence>
<feature type="transmembrane region" description="Helical" evidence="6">
    <location>
        <begin position="64"/>
        <end position="82"/>
    </location>
</feature>
<evidence type="ECO:0008006" key="9">
    <source>
        <dbReference type="Google" id="ProtNLM"/>
    </source>
</evidence>
<keyword evidence="5 6" id="KW-0472">Membrane</keyword>
<evidence type="ECO:0000313" key="8">
    <source>
        <dbReference type="Proteomes" id="UP000004836"/>
    </source>
</evidence>
<evidence type="ECO:0000256" key="3">
    <source>
        <dbReference type="ARBA" id="ARBA00022692"/>
    </source>
</evidence>
<dbReference type="Pfam" id="PF03739">
    <property type="entry name" value="LptF_LptG"/>
    <property type="match status" value="1"/>
</dbReference>
<evidence type="ECO:0000256" key="1">
    <source>
        <dbReference type="ARBA" id="ARBA00004651"/>
    </source>
</evidence>
<organism evidence="7 8">
    <name type="scientific">alpha proteobacterium IMCC14465</name>
    <dbReference type="NCBI Taxonomy" id="1220535"/>
    <lineage>
        <taxon>Bacteria</taxon>
        <taxon>Pseudomonadati</taxon>
        <taxon>Pseudomonadota</taxon>
        <taxon>Alphaproteobacteria</taxon>
        <taxon>PS1 clade</taxon>
    </lineage>
</organism>
<keyword evidence="2" id="KW-1003">Cell membrane</keyword>
<accession>J9DIV9</accession>
<dbReference type="NCBIfam" id="TIGR04408">
    <property type="entry name" value="LptG_lptG"/>
    <property type="match status" value="1"/>
</dbReference>
<protein>
    <recommendedName>
        <fullName evidence="9">Permease YjgP/YjgQ family protein</fullName>
    </recommendedName>
</protein>
<comment type="caution">
    <text evidence="7">The sequence shown here is derived from an EMBL/GenBank/DDBJ whole genome shotgun (WGS) entry which is preliminary data.</text>
</comment>
<dbReference type="STRING" id="1220535.IMCC14465_02500"/>